<evidence type="ECO:0000313" key="2">
    <source>
        <dbReference type="Proteomes" id="UP001283361"/>
    </source>
</evidence>
<keyword evidence="2" id="KW-1185">Reference proteome</keyword>
<reference evidence="1" key="1">
    <citation type="journal article" date="2023" name="G3 (Bethesda)">
        <title>A reference genome for the long-term kleptoplast-retaining sea slug Elysia crispata morphotype clarki.</title>
        <authorList>
            <person name="Eastman K.E."/>
            <person name="Pendleton A.L."/>
            <person name="Shaikh M.A."/>
            <person name="Suttiyut T."/>
            <person name="Ogas R."/>
            <person name="Tomko P."/>
            <person name="Gavelis G."/>
            <person name="Widhalm J.R."/>
            <person name="Wisecaver J.H."/>
        </authorList>
    </citation>
    <scope>NUCLEOTIDE SEQUENCE</scope>
    <source>
        <strain evidence="1">ECLA1</strain>
    </source>
</reference>
<dbReference type="EMBL" id="JAWDGP010002569">
    <property type="protein sequence ID" value="KAK3781945.1"/>
    <property type="molecule type" value="Genomic_DNA"/>
</dbReference>
<organism evidence="1 2">
    <name type="scientific">Elysia crispata</name>
    <name type="common">lettuce slug</name>
    <dbReference type="NCBI Taxonomy" id="231223"/>
    <lineage>
        <taxon>Eukaryota</taxon>
        <taxon>Metazoa</taxon>
        <taxon>Spiralia</taxon>
        <taxon>Lophotrochozoa</taxon>
        <taxon>Mollusca</taxon>
        <taxon>Gastropoda</taxon>
        <taxon>Heterobranchia</taxon>
        <taxon>Euthyneura</taxon>
        <taxon>Panpulmonata</taxon>
        <taxon>Sacoglossa</taxon>
        <taxon>Placobranchoidea</taxon>
        <taxon>Plakobranchidae</taxon>
        <taxon>Elysia</taxon>
    </lineage>
</organism>
<dbReference type="AlphaFoldDB" id="A0AAE1A6G9"/>
<comment type="caution">
    <text evidence="1">The sequence shown here is derived from an EMBL/GenBank/DDBJ whole genome shotgun (WGS) entry which is preliminary data.</text>
</comment>
<proteinExistence type="predicted"/>
<evidence type="ECO:0000313" key="1">
    <source>
        <dbReference type="EMBL" id="KAK3781945.1"/>
    </source>
</evidence>
<dbReference type="Proteomes" id="UP001283361">
    <property type="component" value="Unassembled WGS sequence"/>
</dbReference>
<name>A0AAE1A6G9_9GAST</name>
<accession>A0AAE1A6G9</accession>
<gene>
    <name evidence="1" type="ORF">RRG08_035510</name>
</gene>
<protein>
    <submittedName>
        <fullName evidence="1">Uncharacterized protein</fullName>
    </submittedName>
</protein>
<sequence length="142" mass="16140">MFRDKTRLFKLKQESQRDFRRRFLLRELMMVNTQRRQSMVDVMNPAQAVDNLDLTGSLEGLTTGRSSFSAKKISDYMSTLLMTVQTIMCGAGLGTYALIDLFNQVCHITSSQTTYDGGFLTSFFSSHVSKHLLRSFVSLLFG</sequence>